<dbReference type="InterPro" id="IPR003231">
    <property type="entry name" value="ACP"/>
</dbReference>
<evidence type="ECO:0000313" key="9">
    <source>
        <dbReference type="EMBL" id="KLA45103.1"/>
    </source>
</evidence>
<dbReference type="GO" id="GO:0000036">
    <property type="term" value="F:acyl carrier activity"/>
    <property type="evidence" value="ECO:0007669"/>
    <property type="project" value="UniProtKB-UniRule"/>
</dbReference>
<dbReference type="GO" id="GO:0009245">
    <property type="term" value="P:lipid A biosynthetic process"/>
    <property type="evidence" value="ECO:0007669"/>
    <property type="project" value="TreeGrafter"/>
</dbReference>
<accession>A0A0G8G5W4</accession>
<reference evidence="9 12" key="2">
    <citation type="journal article" date="2015" name="BMC Microbiol.">
        <title>Lactobacillus ruminis strains cluster according to their mammalian gut source.</title>
        <authorList>
            <person name="O' Donnell M.M."/>
            <person name="Harris H.M."/>
            <person name="Lynch D.B."/>
            <person name="Ross R.P."/>
            <person name="O'Toole P.W."/>
        </authorList>
    </citation>
    <scope>NUCLEOTIDE SEQUENCE [LARGE SCALE GENOMIC DNA]</scope>
    <source>
        <strain evidence="9 12">ATCC 27780</strain>
    </source>
</reference>
<dbReference type="PANTHER" id="PTHR20863">
    <property type="entry name" value="ACYL CARRIER PROTEIN"/>
    <property type="match status" value="1"/>
</dbReference>
<dbReference type="InterPro" id="IPR009081">
    <property type="entry name" value="PP-bd_ACP"/>
</dbReference>
<keyword evidence="6 7" id="KW-0275">Fatty acid biosynthesis</keyword>
<protein>
    <recommendedName>
        <fullName evidence="7">Acyl carrier protein</fullName>
        <shortName evidence="7">ACP</shortName>
    </recommendedName>
</protein>
<dbReference type="NCBIfam" id="NF002148">
    <property type="entry name" value="PRK00982.1-2"/>
    <property type="match status" value="1"/>
</dbReference>
<evidence type="ECO:0000313" key="11">
    <source>
        <dbReference type="EMBL" id="WDC82166.1"/>
    </source>
</evidence>
<keyword evidence="4 7" id="KW-0276">Fatty acid metabolism</keyword>
<evidence type="ECO:0000256" key="7">
    <source>
        <dbReference type="HAMAP-Rule" id="MF_01217"/>
    </source>
</evidence>
<dbReference type="Proteomes" id="UP000035618">
    <property type="component" value="Unassembled WGS sequence"/>
</dbReference>
<proteinExistence type="inferred from homology"/>
<keyword evidence="7" id="KW-0963">Cytoplasm</keyword>
<dbReference type="GeneID" id="29802513"/>
<dbReference type="EMBL" id="QSQR01000002">
    <property type="protein sequence ID" value="RGK47565.1"/>
    <property type="molecule type" value="Genomic_DNA"/>
</dbReference>
<dbReference type="GO" id="GO:0005829">
    <property type="term" value="C:cytosol"/>
    <property type="evidence" value="ECO:0007669"/>
    <property type="project" value="TreeGrafter"/>
</dbReference>
<evidence type="ECO:0000313" key="12">
    <source>
        <dbReference type="Proteomes" id="UP000035618"/>
    </source>
</evidence>
<reference evidence="10 13" key="3">
    <citation type="submission" date="2018-08" db="EMBL/GenBank/DDBJ databases">
        <title>A genome reference for cultivated species of the human gut microbiota.</title>
        <authorList>
            <person name="Zou Y."/>
            <person name="Xue W."/>
            <person name="Luo G."/>
        </authorList>
    </citation>
    <scope>NUCLEOTIDE SEQUENCE [LARGE SCALE GENOMIC DNA]</scope>
    <source>
        <strain evidence="10 13">TF10-9AT</strain>
    </source>
</reference>
<dbReference type="GO" id="GO:0000035">
    <property type="term" value="F:acyl binding"/>
    <property type="evidence" value="ECO:0007669"/>
    <property type="project" value="TreeGrafter"/>
</dbReference>
<comment type="function">
    <text evidence="7">Carrier of the growing fatty acid chain in fatty acid biosynthesis.</text>
</comment>
<dbReference type="NCBIfam" id="NF002150">
    <property type="entry name" value="PRK00982.1-4"/>
    <property type="match status" value="1"/>
</dbReference>
<dbReference type="EMBL" id="CP117692">
    <property type="protein sequence ID" value="WDC82166.1"/>
    <property type="molecule type" value="Genomic_DNA"/>
</dbReference>
<keyword evidence="3 7" id="KW-0597">Phosphoprotein</keyword>
<dbReference type="SUPFAM" id="SSF47336">
    <property type="entry name" value="ACP-like"/>
    <property type="match status" value="1"/>
</dbReference>
<dbReference type="PROSITE" id="PS50075">
    <property type="entry name" value="CARRIER"/>
    <property type="match status" value="1"/>
</dbReference>
<reference evidence="9" key="1">
    <citation type="submission" date="2014-03" db="EMBL/GenBank/DDBJ databases">
        <authorList>
            <person name="Donnell M.M."/>
        </authorList>
    </citation>
    <scope>NUCLEOTIDE SEQUENCE</scope>
    <source>
        <strain evidence="9">ATCC 27780</strain>
    </source>
</reference>
<keyword evidence="5 7" id="KW-0443">Lipid metabolism</keyword>
<comment type="similarity">
    <text evidence="7">Belongs to the acyl carrier protein (ACP) family.</text>
</comment>
<dbReference type="GO" id="GO:0016020">
    <property type="term" value="C:membrane"/>
    <property type="evidence" value="ECO:0007669"/>
    <property type="project" value="GOC"/>
</dbReference>
<evidence type="ECO:0000313" key="10">
    <source>
        <dbReference type="EMBL" id="RGK47565.1"/>
    </source>
</evidence>
<dbReference type="UniPathway" id="UPA00094"/>
<evidence type="ECO:0000256" key="2">
    <source>
        <dbReference type="ARBA" id="ARBA00022516"/>
    </source>
</evidence>
<evidence type="ECO:0000256" key="1">
    <source>
        <dbReference type="ARBA" id="ARBA00022450"/>
    </source>
</evidence>
<reference evidence="11" key="4">
    <citation type="submission" date="2023-02" db="EMBL/GenBank/DDBJ databases">
        <title>Complete genome sequence of Lactobacillus ruminis CACC888 isolated from Pig feces.</title>
        <authorList>
            <person name="Park S."/>
            <person name="Park M.A."/>
            <person name="Kim D.-H."/>
            <person name="Kim Y."/>
        </authorList>
    </citation>
    <scope>NUCLEOTIDE SEQUENCE</scope>
    <source>
        <strain evidence="11">CACC888</strain>
    </source>
</reference>
<dbReference type="Proteomes" id="UP001222683">
    <property type="component" value="Chromosome"/>
</dbReference>
<name>A0A0G8G5W4_9LACO</name>
<dbReference type="PANTHER" id="PTHR20863:SF76">
    <property type="entry name" value="CARRIER DOMAIN-CONTAINING PROTEIN"/>
    <property type="match status" value="1"/>
</dbReference>
<evidence type="ECO:0000256" key="4">
    <source>
        <dbReference type="ARBA" id="ARBA00022832"/>
    </source>
</evidence>
<dbReference type="OMA" id="NENANIM"/>
<keyword evidence="2 7" id="KW-0444">Lipid biosynthesis</keyword>
<comment type="pathway">
    <text evidence="7">Lipid metabolism; fatty acid biosynthesis.</text>
</comment>
<dbReference type="RefSeq" id="WP_003698835.1">
    <property type="nucleotide sequence ID" value="NZ_CABKOX010000001.1"/>
</dbReference>
<dbReference type="EMBL" id="JHAJ01000112">
    <property type="protein sequence ID" value="KLA45103.1"/>
    <property type="molecule type" value="Genomic_DNA"/>
</dbReference>
<comment type="subcellular location">
    <subcellularLocation>
        <location evidence="7">Cytoplasm</location>
    </subcellularLocation>
</comment>
<dbReference type="AlphaFoldDB" id="A0A0G8G5W4"/>
<evidence type="ECO:0000256" key="5">
    <source>
        <dbReference type="ARBA" id="ARBA00023098"/>
    </source>
</evidence>
<dbReference type="InterPro" id="IPR036736">
    <property type="entry name" value="ACP-like_sf"/>
</dbReference>
<evidence type="ECO:0000256" key="6">
    <source>
        <dbReference type="ARBA" id="ARBA00023160"/>
    </source>
</evidence>
<evidence type="ECO:0000259" key="8">
    <source>
        <dbReference type="PROSITE" id="PS50075"/>
    </source>
</evidence>
<dbReference type="HAMAP" id="MF_01217">
    <property type="entry name" value="Acyl_carrier"/>
    <property type="match status" value="1"/>
</dbReference>
<dbReference type="Proteomes" id="UP000260790">
    <property type="component" value="Unassembled WGS sequence"/>
</dbReference>
<feature type="modified residue" description="O-(pantetheine 4'-phosphoryl)serine" evidence="7">
    <location>
        <position position="39"/>
    </location>
</feature>
<keyword evidence="1 7" id="KW-0596">Phosphopantetheine</keyword>
<sequence>MTKEEVLAKVQEIAAEQLDVDKEEIVLTANIKDDLDADSLDVFEIMNELEDSFDIQLDADEGIQTIGDVVDYVQKQLESKD</sequence>
<dbReference type="Pfam" id="PF00550">
    <property type="entry name" value="PP-binding"/>
    <property type="match status" value="1"/>
</dbReference>
<organism evidence="10 13">
    <name type="scientific">Ligilactobacillus ruminis</name>
    <dbReference type="NCBI Taxonomy" id="1623"/>
    <lineage>
        <taxon>Bacteria</taxon>
        <taxon>Bacillati</taxon>
        <taxon>Bacillota</taxon>
        <taxon>Bacilli</taxon>
        <taxon>Lactobacillales</taxon>
        <taxon>Lactobacillaceae</taxon>
        <taxon>Ligilactobacillus</taxon>
    </lineage>
</organism>
<evidence type="ECO:0000256" key="3">
    <source>
        <dbReference type="ARBA" id="ARBA00022553"/>
    </source>
</evidence>
<gene>
    <name evidence="7" type="primary">acpP</name>
    <name evidence="10" type="ORF">DXD09_02465</name>
    <name evidence="9" type="ORF">LRB_1820</name>
    <name evidence="11" type="ORF">PSR59_00395</name>
</gene>
<dbReference type="Gene3D" id="1.10.1200.10">
    <property type="entry name" value="ACP-like"/>
    <property type="match status" value="1"/>
</dbReference>
<comment type="PTM">
    <text evidence="7">4'-phosphopantetheine is transferred from CoA to a specific serine of apo-ACP by AcpS. This modification is essential for activity because fatty acids are bound in thioester linkage to the sulfhydryl of the prosthetic group.</text>
</comment>
<evidence type="ECO:0000313" key="13">
    <source>
        <dbReference type="Proteomes" id="UP000260790"/>
    </source>
</evidence>
<feature type="domain" description="Carrier" evidence="8">
    <location>
        <begin position="4"/>
        <end position="80"/>
    </location>
</feature>